<reference evidence="2" key="1">
    <citation type="submission" date="2016-10" db="EMBL/GenBank/DDBJ databases">
        <authorList>
            <person name="Varghese N."/>
            <person name="Submissions S."/>
        </authorList>
    </citation>
    <scope>NUCLEOTIDE SEQUENCE [LARGE SCALE GENOMIC DNA]</scope>
    <source>
        <strain evidence="2">CGMCC 1.9108</strain>
    </source>
</reference>
<evidence type="ECO:0000313" key="2">
    <source>
        <dbReference type="Proteomes" id="UP000199628"/>
    </source>
</evidence>
<dbReference type="PANTHER" id="PTHR43434:SF24">
    <property type="entry name" value="HYDROLASE-RELATED"/>
    <property type="match status" value="1"/>
</dbReference>
<dbReference type="EMBL" id="FMZV01000003">
    <property type="protein sequence ID" value="SDC78594.1"/>
    <property type="molecule type" value="Genomic_DNA"/>
</dbReference>
<name>A0A1G6PGB3_9RHOB</name>
<dbReference type="GO" id="GO:0005829">
    <property type="term" value="C:cytosol"/>
    <property type="evidence" value="ECO:0007669"/>
    <property type="project" value="TreeGrafter"/>
</dbReference>
<dbReference type="SFLD" id="SFLDS00003">
    <property type="entry name" value="Haloacid_Dehalogenase"/>
    <property type="match status" value="1"/>
</dbReference>
<dbReference type="GO" id="GO:0006281">
    <property type="term" value="P:DNA repair"/>
    <property type="evidence" value="ECO:0007669"/>
    <property type="project" value="TreeGrafter"/>
</dbReference>
<dbReference type="InterPro" id="IPR023198">
    <property type="entry name" value="PGP-like_dom2"/>
</dbReference>
<proteinExistence type="predicted"/>
<dbReference type="Pfam" id="PF13419">
    <property type="entry name" value="HAD_2"/>
    <property type="match status" value="1"/>
</dbReference>
<dbReference type="Gene3D" id="1.10.150.240">
    <property type="entry name" value="Putative phosphatase, domain 2"/>
    <property type="match status" value="1"/>
</dbReference>
<dbReference type="Gene3D" id="3.40.50.1000">
    <property type="entry name" value="HAD superfamily/HAD-like"/>
    <property type="match status" value="1"/>
</dbReference>
<keyword evidence="2" id="KW-1185">Reference proteome</keyword>
<dbReference type="SFLD" id="SFLDG01129">
    <property type="entry name" value="C1.5:_HAD__Beta-PGM__Phosphata"/>
    <property type="match status" value="1"/>
</dbReference>
<gene>
    <name evidence="1" type="ORF">SAMN04488239_103386</name>
</gene>
<dbReference type="RefSeq" id="WP_093028956.1">
    <property type="nucleotide sequence ID" value="NZ_FMZV01000003.1"/>
</dbReference>
<dbReference type="InterPro" id="IPR006439">
    <property type="entry name" value="HAD-SF_hydro_IA"/>
</dbReference>
<protein>
    <submittedName>
        <fullName evidence="1">Phosphoglycolate phosphatase</fullName>
    </submittedName>
</protein>
<dbReference type="NCBIfam" id="TIGR01549">
    <property type="entry name" value="HAD-SF-IA-v1"/>
    <property type="match status" value="1"/>
</dbReference>
<dbReference type="GO" id="GO:0008967">
    <property type="term" value="F:phosphoglycolate phosphatase activity"/>
    <property type="evidence" value="ECO:0007669"/>
    <property type="project" value="TreeGrafter"/>
</dbReference>
<accession>A0A1G6PGB3</accession>
<dbReference type="Proteomes" id="UP000199628">
    <property type="component" value="Unassembled WGS sequence"/>
</dbReference>
<dbReference type="InterPro" id="IPR036412">
    <property type="entry name" value="HAD-like_sf"/>
</dbReference>
<dbReference type="InterPro" id="IPR023214">
    <property type="entry name" value="HAD_sf"/>
</dbReference>
<dbReference type="AlphaFoldDB" id="A0A1G6PGB3"/>
<dbReference type="InterPro" id="IPR041492">
    <property type="entry name" value="HAD_2"/>
</dbReference>
<dbReference type="PANTHER" id="PTHR43434">
    <property type="entry name" value="PHOSPHOGLYCOLATE PHOSPHATASE"/>
    <property type="match status" value="1"/>
</dbReference>
<dbReference type="SUPFAM" id="SSF56784">
    <property type="entry name" value="HAD-like"/>
    <property type="match status" value="1"/>
</dbReference>
<evidence type="ECO:0000313" key="1">
    <source>
        <dbReference type="EMBL" id="SDC78594.1"/>
    </source>
</evidence>
<dbReference type="InterPro" id="IPR050155">
    <property type="entry name" value="HAD-like_hydrolase_sf"/>
</dbReference>
<dbReference type="OrthoDB" id="9793014at2"/>
<organism evidence="1 2">
    <name type="scientific">Ruegeria marina</name>
    <dbReference type="NCBI Taxonomy" id="639004"/>
    <lineage>
        <taxon>Bacteria</taxon>
        <taxon>Pseudomonadati</taxon>
        <taxon>Pseudomonadota</taxon>
        <taxon>Alphaproteobacteria</taxon>
        <taxon>Rhodobacterales</taxon>
        <taxon>Roseobacteraceae</taxon>
        <taxon>Ruegeria</taxon>
    </lineage>
</organism>
<dbReference type="STRING" id="639004.SAMN04488239_103386"/>
<dbReference type="SFLD" id="SFLDG01135">
    <property type="entry name" value="C1.5.6:_HAD__Beta-PGM__Phospha"/>
    <property type="match status" value="1"/>
</dbReference>
<sequence>MSESLRLVLFDVDGTLVDSQAAIVGSMTTAFGALGLPAPARSAILSIVGLSLPQAMARLAPQFGSGTQGKLVEAYKQSYHETRLATGAAHSPLFPGAREVLEALHAVPHLLLGVATGKSKRGLDGLIEAHGLEKYFVTRQVADHHPSKPHPSMIDTARAETGVQACDTVMIGDTSFDMDMAAAAGVAGIAVGWGYHPPQSLTRARHMISAFRDLPPLLTEIWT</sequence>